<organism evidence="6 7">
    <name type="scientific">Azorhizophilus paspali</name>
    <name type="common">Azotobacter paspali</name>
    <dbReference type="NCBI Taxonomy" id="69963"/>
    <lineage>
        <taxon>Bacteria</taxon>
        <taxon>Pseudomonadati</taxon>
        <taxon>Pseudomonadota</taxon>
        <taxon>Gammaproteobacteria</taxon>
        <taxon>Pseudomonadales</taxon>
        <taxon>Pseudomonadaceae</taxon>
        <taxon>Azorhizophilus</taxon>
    </lineage>
</organism>
<gene>
    <name evidence="6" type="ORF">ACFFGX_21015</name>
</gene>
<keyword evidence="3" id="KW-0479">Metal-binding</keyword>
<dbReference type="InterPro" id="IPR036396">
    <property type="entry name" value="Cyt_P450_sf"/>
</dbReference>
<dbReference type="Gene3D" id="1.10.630.10">
    <property type="entry name" value="Cytochrome P450"/>
    <property type="match status" value="1"/>
</dbReference>
<evidence type="ECO:0000256" key="4">
    <source>
        <dbReference type="ARBA" id="ARBA00023002"/>
    </source>
</evidence>
<dbReference type="InterPro" id="IPR050705">
    <property type="entry name" value="Cytochrome_P450_3A"/>
</dbReference>
<accession>A0ABV6SU98</accession>
<evidence type="ECO:0000256" key="5">
    <source>
        <dbReference type="ARBA" id="ARBA00023004"/>
    </source>
</evidence>
<comment type="caution">
    <text evidence="6">The sequence shown here is derived from an EMBL/GenBank/DDBJ whole genome shotgun (WGS) entry which is preliminary data.</text>
</comment>
<dbReference type="Proteomes" id="UP001589891">
    <property type="component" value="Unassembled WGS sequence"/>
</dbReference>
<sequence>MPNMGVVRAGSASLLSLLTVRGRARAEDFEWRGYAFPASRRVMLDLYGTDHDVRLWQAPETFRPERFGSRECGPCDFIPQGKGEHESNRRCPGEQIVIEVMKLGAKVLARQFSYVVPTQNLEIDFRDARHCRKAGSSSAMSMGLPETASCPVRRHGLGHSYAITSGRHRGAHRPRRRIETRRAFPVLRPPLPKSNLHVRLSTRVSHRPVCLSRRSGPDRYFFFGARPAGAYPSARA</sequence>
<evidence type="ECO:0000256" key="1">
    <source>
        <dbReference type="ARBA" id="ARBA00010617"/>
    </source>
</evidence>
<dbReference type="Pfam" id="PF00067">
    <property type="entry name" value="p450"/>
    <property type="match status" value="1"/>
</dbReference>
<reference evidence="6 7" key="1">
    <citation type="submission" date="2024-09" db="EMBL/GenBank/DDBJ databases">
        <authorList>
            <person name="Sun Q."/>
            <person name="Mori K."/>
        </authorList>
    </citation>
    <scope>NUCLEOTIDE SEQUENCE [LARGE SCALE GENOMIC DNA]</scope>
    <source>
        <strain evidence="6 7">NCAIM B.01794</strain>
    </source>
</reference>
<evidence type="ECO:0000313" key="7">
    <source>
        <dbReference type="Proteomes" id="UP001589891"/>
    </source>
</evidence>
<proteinExistence type="inferred from homology"/>
<evidence type="ECO:0000256" key="2">
    <source>
        <dbReference type="ARBA" id="ARBA00022617"/>
    </source>
</evidence>
<dbReference type="InterPro" id="IPR001128">
    <property type="entry name" value="Cyt_P450"/>
</dbReference>
<comment type="similarity">
    <text evidence="1">Belongs to the cytochrome P450 family.</text>
</comment>
<evidence type="ECO:0000256" key="3">
    <source>
        <dbReference type="ARBA" id="ARBA00022723"/>
    </source>
</evidence>
<name>A0ABV6SU98_AZOPA</name>
<keyword evidence="7" id="KW-1185">Reference proteome</keyword>
<dbReference type="SUPFAM" id="SSF48264">
    <property type="entry name" value="Cytochrome P450"/>
    <property type="match status" value="1"/>
</dbReference>
<keyword evidence="4" id="KW-0560">Oxidoreductase</keyword>
<keyword evidence="5" id="KW-0408">Iron</keyword>
<keyword evidence="2" id="KW-0349">Heme</keyword>
<dbReference type="RefSeq" id="WP_376949158.1">
    <property type="nucleotide sequence ID" value="NZ_CP171449.1"/>
</dbReference>
<dbReference type="PANTHER" id="PTHR24302">
    <property type="entry name" value="CYTOCHROME P450 FAMILY 3"/>
    <property type="match status" value="1"/>
</dbReference>
<dbReference type="EMBL" id="JBHLSS010000141">
    <property type="protein sequence ID" value="MFC0711915.1"/>
    <property type="molecule type" value="Genomic_DNA"/>
</dbReference>
<evidence type="ECO:0000313" key="6">
    <source>
        <dbReference type="EMBL" id="MFC0711915.1"/>
    </source>
</evidence>
<protein>
    <submittedName>
        <fullName evidence="6">Cytochrome P450</fullName>
    </submittedName>
</protein>
<dbReference type="PANTHER" id="PTHR24302:SF15">
    <property type="entry name" value="FATTY-ACID PEROXYGENASE"/>
    <property type="match status" value="1"/>
</dbReference>